<dbReference type="OrthoDB" id="3239634at2"/>
<evidence type="ECO:0000256" key="1">
    <source>
        <dbReference type="SAM" id="MobiDB-lite"/>
    </source>
</evidence>
<sequence>MHRDDPAHDPTNPIDTMAALATAFTPLERAALQEHGLLHPVGERHLPVGWAVTPEVRAATLPLLAPTLVWSGRTAAWIWTGIGPLPPPEVTRIDEPRARAHTASAAAPRTGTHSGTGTRPQDHAPRPGTPRSPRTAETHPQLSERAMLVRRRRMATADVARLGNVVVTTPGRTVRDLAVDFRDARDAVRLDALAGRHRDAVTRTARVLRFVGLSAAATRLQQALLTAQRTTASVRRGRAPLTARHPT</sequence>
<dbReference type="Proteomes" id="UP000481339">
    <property type="component" value="Unassembled WGS sequence"/>
</dbReference>
<feature type="compositionally biased region" description="Low complexity" evidence="1">
    <location>
        <begin position="101"/>
        <end position="110"/>
    </location>
</feature>
<keyword evidence="3" id="KW-1185">Reference proteome</keyword>
<reference evidence="2 3" key="1">
    <citation type="submission" date="2019-09" db="EMBL/GenBank/DDBJ databases">
        <title>Phylogeny of genus Pseudoclavibacter and closely related genus.</title>
        <authorList>
            <person name="Li Y."/>
        </authorList>
    </citation>
    <scope>NUCLEOTIDE SEQUENCE [LARGE SCALE GENOMIC DNA]</scope>
    <source>
        <strain evidence="2 3">JCM 16921</strain>
    </source>
</reference>
<dbReference type="EMBL" id="WBKA01000002">
    <property type="protein sequence ID" value="KAB1632956.1"/>
    <property type="molecule type" value="Genomic_DNA"/>
</dbReference>
<protein>
    <recommendedName>
        <fullName evidence="4">AbiEi antitoxin C-terminal domain-containing protein</fullName>
    </recommendedName>
</protein>
<organism evidence="2 3">
    <name type="scientific">Pseudoclavibacter caeni</name>
    <dbReference type="NCBI Taxonomy" id="908846"/>
    <lineage>
        <taxon>Bacteria</taxon>
        <taxon>Bacillati</taxon>
        <taxon>Actinomycetota</taxon>
        <taxon>Actinomycetes</taxon>
        <taxon>Micrococcales</taxon>
        <taxon>Microbacteriaceae</taxon>
        <taxon>Pseudoclavibacter</taxon>
    </lineage>
</organism>
<evidence type="ECO:0000313" key="3">
    <source>
        <dbReference type="Proteomes" id="UP000481339"/>
    </source>
</evidence>
<dbReference type="AlphaFoldDB" id="A0A7C8BSK4"/>
<evidence type="ECO:0008006" key="4">
    <source>
        <dbReference type="Google" id="ProtNLM"/>
    </source>
</evidence>
<dbReference type="RefSeq" id="WP_158035878.1">
    <property type="nucleotide sequence ID" value="NZ_BAAAZV010000003.1"/>
</dbReference>
<evidence type="ECO:0000313" key="2">
    <source>
        <dbReference type="EMBL" id="KAB1632956.1"/>
    </source>
</evidence>
<accession>A0A7C8BSK4</accession>
<proteinExistence type="predicted"/>
<comment type="caution">
    <text evidence="2">The sequence shown here is derived from an EMBL/GenBank/DDBJ whole genome shotgun (WGS) entry which is preliminary data.</text>
</comment>
<name>A0A7C8BSK4_9MICO</name>
<feature type="region of interest" description="Disordered" evidence="1">
    <location>
        <begin position="97"/>
        <end position="143"/>
    </location>
</feature>
<gene>
    <name evidence="2" type="ORF">F8O02_03620</name>
</gene>